<dbReference type="GO" id="GO:0015288">
    <property type="term" value="F:porin activity"/>
    <property type="evidence" value="ECO:0007669"/>
    <property type="project" value="TreeGrafter"/>
</dbReference>
<keyword evidence="4" id="KW-0472">Membrane</keyword>
<sequence>MVNGMTRSEPMKSTVSKSSAAAPRPRPALLATLAILVLVGVPASLQAQPAASPPPPSPPVGEEADPSSTAPAPPAPPSVPLSLDDAIRQSLANVDTVQANVATQRATVARFEALKAFIPLVNLPQLQVAFNQLGGPGKVMILPDVTGGALLEGSPGLQQAALNRANLYFPMAPSGHITALPIAEEGIHAKVLMEQLVRRSQMILAIQGYYTAKQIDYGIRTARLGVALTGETVALTKRKLNQQQVHDVELTEVEVNDRKARVLLSELEKESRITQRDLALVLHQSRLLVPQQKENIPVKLDYAYGFDLAEPDEVDLRWMPDFPGSRDEAVQLAKQQRVDVRIRVVGLRIARLQQKKSVLGLFGEGQLPAELGFKNTSPTKNGGITLGAIFGSSYGLPVVDVGLWSGIREARLDVVLSQLELEKSLIEVAADAGNSWDRWQQAIREWELSEAELALRHELLERMERMYEQKQAIWLEVLGTRVNLLQADANRWTQWYNLQLARFNVLRSTEQLLDYVERKRIARLTAWQKPPPEGNHRRWLPWLASKESQRTPGVPKEGHDGRP</sequence>
<protein>
    <recommendedName>
        <fullName evidence="9">TolC family protein</fullName>
    </recommendedName>
</protein>
<dbReference type="GO" id="GO:0009279">
    <property type="term" value="C:cell outer membrane"/>
    <property type="evidence" value="ECO:0007669"/>
    <property type="project" value="UniProtKB-SubCell"/>
</dbReference>
<evidence type="ECO:0000256" key="3">
    <source>
        <dbReference type="ARBA" id="ARBA00022692"/>
    </source>
</evidence>
<dbReference type="STRING" id="1387353.BSF38_05046"/>
<keyword evidence="8" id="KW-1185">Reference proteome</keyword>
<dbReference type="PANTHER" id="PTHR30026:SF20">
    <property type="entry name" value="OUTER MEMBRANE PROTEIN TOLC"/>
    <property type="match status" value="1"/>
</dbReference>
<dbReference type="PANTHER" id="PTHR30026">
    <property type="entry name" value="OUTER MEMBRANE PROTEIN TOLC"/>
    <property type="match status" value="1"/>
</dbReference>
<dbReference type="KEGG" id="pbor:BSF38_05046"/>
<evidence type="ECO:0000256" key="5">
    <source>
        <dbReference type="ARBA" id="ARBA00023237"/>
    </source>
</evidence>
<dbReference type="Gene3D" id="1.20.1600.10">
    <property type="entry name" value="Outer membrane efflux proteins (OEP)"/>
    <property type="match status" value="1"/>
</dbReference>
<evidence type="ECO:0008006" key="9">
    <source>
        <dbReference type="Google" id="ProtNLM"/>
    </source>
</evidence>
<keyword evidence="5" id="KW-0998">Cell outer membrane</keyword>
<evidence type="ECO:0000313" key="7">
    <source>
        <dbReference type="EMBL" id="APW63475.1"/>
    </source>
</evidence>
<evidence type="ECO:0000256" key="6">
    <source>
        <dbReference type="SAM" id="MobiDB-lite"/>
    </source>
</evidence>
<accession>A0A1U7CX16</accession>
<feature type="region of interest" description="Disordered" evidence="6">
    <location>
        <begin position="1"/>
        <end position="24"/>
    </location>
</feature>
<feature type="region of interest" description="Disordered" evidence="6">
    <location>
        <begin position="46"/>
        <end position="82"/>
    </location>
</feature>
<feature type="region of interest" description="Disordered" evidence="6">
    <location>
        <begin position="537"/>
        <end position="563"/>
    </location>
</feature>
<gene>
    <name evidence="7" type="ORF">BSF38_05046</name>
</gene>
<keyword evidence="3" id="KW-0812">Transmembrane</keyword>
<evidence type="ECO:0000313" key="8">
    <source>
        <dbReference type="Proteomes" id="UP000186309"/>
    </source>
</evidence>
<dbReference type="GO" id="GO:1990281">
    <property type="term" value="C:efflux pump complex"/>
    <property type="evidence" value="ECO:0007669"/>
    <property type="project" value="TreeGrafter"/>
</dbReference>
<proteinExistence type="predicted"/>
<evidence type="ECO:0000256" key="1">
    <source>
        <dbReference type="ARBA" id="ARBA00004442"/>
    </source>
</evidence>
<dbReference type="EMBL" id="CP019082">
    <property type="protein sequence ID" value="APW63475.1"/>
    <property type="molecule type" value="Genomic_DNA"/>
</dbReference>
<dbReference type="Proteomes" id="UP000186309">
    <property type="component" value="Chromosome"/>
</dbReference>
<dbReference type="AlphaFoldDB" id="A0A1U7CX16"/>
<dbReference type="SUPFAM" id="SSF56954">
    <property type="entry name" value="Outer membrane efflux proteins (OEP)"/>
    <property type="match status" value="1"/>
</dbReference>
<evidence type="ECO:0000256" key="2">
    <source>
        <dbReference type="ARBA" id="ARBA00022452"/>
    </source>
</evidence>
<evidence type="ECO:0000256" key="4">
    <source>
        <dbReference type="ARBA" id="ARBA00023136"/>
    </source>
</evidence>
<dbReference type="GO" id="GO:0015562">
    <property type="term" value="F:efflux transmembrane transporter activity"/>
    <property type="evidence" value="ECO:0007669"/>
    <property type="project" value="InterPro"/>
</dbReference>
<name>A0A1U7CX16_9BACT</name>
<keyword evidence="2" id="KW-1134">Transmembrane beta strand</keyword>
<dbReference type="InterPro" id="IPR051906">
    <property type="entry name" value="TolC-like"/>
</dbReference>
<comment type="subcellular location">
    <subcellularLocation>
        <location evidence="1">Cell outer membrane</location>
    </subcellularLocation>
</comment>
<reference evidence="8" key="1">
    <citation type="submission" date="2016-12" db="EMBL/GenBank/DDBJ databases">
        <title>Comparative genomics of four Isosphaeraceae planctomycetes: a common pool of plasmids and glycoside hydrolase genes.</title>
        <authorList>
            <person name="Ivanova A."/>
        </authorList>
    </citation>
    <scope>NUCLEOTIDE SEQUENCE [LARGE SCALE GENOMIC DNA]</scope>
    <source>
        <strain evidence="8">PX4</strain>
    </source>
</reference>
<organism evidence="7 8">
    <name type="scientific">Paludisphaera borealis</name>
    <dbReference type="NCBI Taxonomy" id="1387353"/>
    <lineage>
        <taxon>Bacteria</taxon>
        <taxon>Pseudomonadati</taxon>
        <taxon>Planctomycetota</taxon>
        <taxon>Planctomycetia</taxon>
        <taxon>Isosphaerales</taxon>
        <taxon>Isosphaeraceae</taxon>
        <taxon>Paludisphaera</taxon>
    </lineage>
</organism>